<proteinExistence type="predicted"/>
<reference evidence="1" key="1">
    <citation type="submission" date="2023-08" db="EMBL/GenBank/DDBJ databases">
        <title>A de novo genome assembly of Solanum verrucosum Schlechtendal, a Mexican diploid species geographically isolated from the other diploid A-genome species in potato relatives.</title>
        <authorList>
            <person name="Hosaka K."/>
        </authorList>
    </citation>
    <scope>NUCLEOTIDE SEQUENCE</scope>
    <source>
        <tissue evidence="1">Young leaves</tissue>
    </source>
</reference>
<organism evidence="1 2">
    <name type="scientific">Solanum verrucosum</name>
    <dbReference type="NCBI Taxonomy" id="315347"/>
    <lineage>
        <taxon>Eukaryota</taxon>
        <taxon>Viridiplantae</taxon>
        <taxon>Streptophyta</taxon>
        <taxon>Embryophyta</taxon>
        <taxon>Tracheophyta</taxon>
        <taxon>Spermatophyta</taxon>
        <taxon>Magnoliopsida</taxon>
        <taxon>eudicotyledons</taxon>
        <taxon>Gunneridae</taxon>
        <taxon>Pentapetalae</taxon>
        <taxon>asterids</taxon>
        <taxon>lamiids</taxon>
        <taxon>Solanales</taxon>
        <taxon>Solanaceae</taxon>
        <taxon>Solanoideae</taxon>
        <taxon>Solaneae</taxon>
        <taxon>Solanum</taxon>
    </lineage>
</organism>
<keyword evidence="2" id="KW-1185">Reference proteome</keyword>
<evidence type="ECO:0000313" key="2">
    <source>
        <dbReference type="Proteomes" id="UP001234989"/>
    </source>
</evidence>
<protein>
    <recommendedName>
        <fullName evidence="3">Gag-pol polyprotein</fullName>
    </recommendedName>
</protein>
<evidence type="ECO:0008006" key="3">
    <source>
        <dbReference type="Google" id="ProtNLM"/>
    </source>
</evidence>
<gene>
    <name evidence="1" type="ORF">MTR67_018138</name>
</gene>
<evidence type="ECO:0000313" key="1">
    <source>
        <dbReference type="EMBL" id="WMV24753.1"/>
    </source>
</evidence>
<accession>A0AAF0QLV7</accession>
<dbReference type="Proteomes" id="UP001234989">
    <property type="component" value="Chromosome 4"/>
</dbReference>
<dbReference type="AlphaFoldDB" id="A0AAF0QLV7"/>
<name>A0AAF0QLV7_SOLVR</name>
<dbReference type="EMBL" id="CP133615">
    <property type="protein sequence ID" value="WMV24753.1"/>
    <property type="molecule type" value="Genomic_DNA"/>
</dbReference>
<sequence>MGVTSIEKVELASCQLNGVAQIRHDQWTETRQVGLGPIEWQGFKSAFLDRFFPLEMREASVLMFINIKQVSDPKSEMSKFVTGLPNLVAQEFRTSMFEHNMNITRLIVYAFEIEQKKLEERLKDKKRVRMDDGNSSLERSFG</sequence>